<dbReference type="Pfam" id="PF04994">
    <property type="entry name" value="TfoX_C"/>
    <property type="match status" value="1"/>
</dbReference>
<sequence length="113" mass="12596">MSDTAFNPVSSLRNLGPAMDEACARAGIHSAEQLSALGTDKAYARLLQNGTRPHFIGYYVLEMALQERPWNDCKGEEKKALRKRFDAIKASSFDPDLSEFENMMNQIGLPSRS</sequence>
<accession>A0A8J7IU54</accession>
<gene>
    <name evidence="2" type="ORF">H1D41_01940</name>
</gene>
<dbReference type="InterPro" id="IPR007077">
    <property type="entry name" value="TfoX_C"/>
</dbReference>
<reference evidence="2" key="1">
    <citation type="submission" date="2020-10" db="EMBL/GenBank/DDBJ databases">
        <title>Paenihalocynthiibacter styelae gen. nov., sp. nov., isolated from stalked sea squirt Styela clava.</title>
        <authorList>
            <person name="Kim Y.-O."/>
            <person name="Yoon J.-H."/>
        </authorList>
    </citation>
    <scope>NUCLEOTIDE SEQUENCE</scope>
    <source>
        <strain evidence="2">MYP1-1</strain>
    </source>
</reference>
<dbReference type="PANTHER" id="PTHR36121">
    <property type="entry name" value="PROTEIN SXY"/>
    <property type="match status" value="1"/>
</dbReference>
<name>A0A8J7IU54_9RHOB</name>
<organism evidence="2 3">
    <name type="scientific">Halocynthiibacter styelae</name>
    <dbReference type="NCBI Taxonomy" id="2761955"/>
    <lineage>
        <taxon>Bacteria</taxon>
        <taxon>Pseudomonadati</taxon>
        <taxon>Pseudomonadota</taxon>
        <taxon>Alphaproteobacteria</taxon>
        <taxon>Rhodobacterales</taxon>
        <taxon>Paracoccaceae</taxon>
        <taxon>Halocynthiibacter</taxon>
    </lineage>
</organism>
<dbReference type="PANTHER" id="PTHR36121:SF1">
    <property type="entry name" value="PROTEIN SXY"/>
    <property type="match status" value="1"/>
</dbReference>
<keyword evidence="3" id="KW-1185">Reference proteome</keyword>
<dbReference type="InterPro" id="IPR047525">
    <property type="entry name" value="TfoX-like"/>
</dbReference>
<comment type="caution">
    <text evidence="2">The sequence shown here is derived from an EMBL/GenBank/DDBJ whole genome shotgun (WGS) entry which is preliminary data.</text>
</comment>
<dbReference type="Proteomes" id="UP000640583">
    <property type="component" value="Unassembled WGS sequence"/>
</dbReference>
<evidence type="ECO:0000259" key="1">
    <source>
        <dbReference type="Pfam" id="PF04994"/>
    </source>
</evidence>
<dbReference type="Gene3D" id="1.10.150.20">
    <property type="entry name" value="5' to 3' exonuclease, C-terminal subdomain"/>
    <property type="match status" value="1"/>
</dbReference>
<protein>
    <submittedName>
        <fullName evidence="2">TfoX/Sxy family protein</fullName>
    </submittedName>
</protein>
<feature type="domain" description="TfoX C-terminal" evidence="1">
    <location>
        <begin position="9"/>
        <end position="84"/>
    </location>
</feature>
<evidence type="ECO:0000313" key="2">
    <source>
        <dbReference type="EMBL" id="MBI1492393.1"/>
    </source>
</evidence>
<proteinExistence type="predicted"/>
<evidence type="ECO:0000313" key="3">
    <source>
        <dbReference type="Proteomes" id="UP000640583"/>
    </source>
</evidence>
<dbReference type="AlphaFoldDB" id="A0A8J7IU54"/>
<dbReference type="EMBL" id="JADCKQ010000001">
    <property type="protein sequence ID" value="MBI1492393.1"/>
    <property type="molecule type" value="Genomic_DNA"/>
</dbReference>
<dbReference type="RefSeq" id="WP_228847315.1">
    <property type="nucleotide sequence ID" value="NZ_JADCKQ010000001.1"/>
</dbReference>